<dbReference type="AlphaFoldDB" id="A0A2T0LK60"/>
<dbReference type="CDD" id="cd06171">
    <property type="entry name" value="Sigma70_r4"/>
    <property type="match status" value="1"/>
</dbReference>
<evidence type="ECO:0000256" key="3">
    <source>
        <dbReference type="ARBA" id="ARBA00023082"/>
    </source>
</evidence>
<feature type="domain" description="RNA polymerase sigma factor 70 region 4 type 2" evidence="7">
    <location>
        <begin position="98"/>
        <end position="150"/>
    </location>
</feature>
<dbReference type="GO" id="GO:0003677">
    <property type="term" value="F:DNA binding"/>
    <property type="evidence" value="ECO:0007669"/>
    <property type="project" value="UniProtKB-KW"/>
</dbReference>
<dbReference type="Gene3D" id="1.10.10.10">
    <property type="entry name" value="Winged helix-like DNA-binding domain superfamily/Winged helix DNA-binding domain"/>
    <property type="match status" value="1"/>
</dbReference>
<accession>A0A2T0LK60</accession>
<dbReference type="NCBIfam" id="TIGR02983">
    <property type="entry name" value="SigE-fam_strep"/>
    <property type="match status" value="1"/>
</dbReference>
<dbReference type="InterPro" id="IPR013325">
    <property type="entry name" value="RNA_pol_sigma_r2"/>
</dbReference>
<reference evidence="8 9" key="1">
    <citation type="submission" date="2018-03" db="EMBL/GenBank/DDBJ databases">
        <title>Genomic Encyclopedia of Type Strains, Phase III (KMG-III): the genomes of soil and plant-associated and newly described type strains.</title>
        <authorList>
            <person name="Whitman W."/>
        </authorList>
    </citation>
    <scope>NUCLEOTIDE SEQUENCE [LARGE SCALE GENOMIC DNA]</scope>
    <source>
        <strain evidence="8 9">CGMCC 4.7104</strain>
    </source>
</reference>
<keyword evidence="5" id="KW-0804">Transcription</keyword>
<keyword evidence="4" id="KW-0238">DNA-binding</keyword>
<dbReference type="RefSeq" id="WP_106253517.1">
    <property type="nucleotide sequence ID" value="NZ_PVNG01000060.1"/>
</dbReference>
<dbReference type="SUPFAM" id="SSF88946">
    <property type="entry name" value="Sigma2 domain of RNA polymerase sigma factors"/>
    <property type="match status" value="1"/>
</dbReference>
<protein>
    <submittedName>
        <fullName evidence="8">RNA polymerase sigma (SigV) subunit</fullName>
    </submittedName>
</protein>
<evidence type="ECO:0000256" key="5">
    <source>
        <dbReference type="ARBA" id="ARBA00023163"/>
    </source>
</evidence>
<dbReference type="PANTHER" id="PTHR43133:SF50">
    <property type="entry name" value="ECF RNA POLYMERASE SIGMA FACTOR SIGM"/>
    <property type="match status" value="1"/>
</dbReference>
<evidence type="ECO:0000313" key="9">
    <source>
        <dbReference type="Proteomes" id="UP000238312"/>
    </source>
</evidence>
<dbReference type="PANTHER" id="PTHR43133">
    <property type="entry name" value="RNA POLYMERASE ECF-TYPE SIGMA FACTO"/>
    <property type="match status" value="1"/>
</dbReference>
<dbReference type="InterPro" id="IPR013249">
    <property type="entry name" value="RNA_pol_sigma70_r4_t2"/>
</dbReference>
<dbReference type="SUPFAM" id="SSF88659">
    <property type="entry name" value="Sigma3 and sigma4 domains of RNA polymerase sigma factors"/>
    <property type="match status" value="1"/>
</dbReference>
<dbReference type="NCBIfam" id="TIGR02937">
    <property type="entry name" value="sigma70-ECF"/>
    <property type="match status" value="1"/>
</dbReference>
<dbReference type="InterPro" id="IPR007627">
    <property type="entry name" value="RNA_pol_sigma70_r2"/>
</dbReference>
<dbReference type="InterPro" id="IPR014325">
    <property type="entry name" value="RNA_pol_sigma-E_actinobac"/>
</dbReference>
<sequence>MDDGFDSFVVHRYDRLRHSAFLLTGDLGTAEDVVQSALAKAWVAWGRIKSNPDSYVYRIVVNTHISWWRRKWRNELPSVDVPDHPDPHDFTIEVERRQTLLAAIGGLSRRQRAIVVLHYFEQLTLTQCAEVLGCSLGTVKTQLGRALKRLRVDPAIQPAEVER</sequence>
<dbReference type="GO" id="GO:0016987">
    <property type="term" value="F:sigma factor activity"/>
    <property type="evidence" value="ECO:0007669"/>
    <property type="project" value="UniProtKB-KW"/>
</dbReference>
<keyword evidence="3" id="KW-0731">Sigma factor</keyword>
<dbReference type="Proteomes" id="UP000238312">
    <property type="component" value="Unassembled WGS sequence"/>
</dbReference>
<dbReference type="InterPro" id="IPR014284">
    <property type="entry name" value="RNA_pol_sigma-70_dom"/>
</dbReference>
<name>A0A2T0LK60_9ACTN</name>
<dbReference type="EMBL" id="PVNG01000060">
    <property type="protein sequence ID" value="PRX43101.1"/>
    <property type="molecule type" value="Genomic_DNA"/>
</dbReference>
<dbReference type="InterPro" id="IPR036388">
    <property type="entry name" value="WH-like_DNA-bd_sf"/>
</dbReference>
<evidence type="ECO:0000256" key="4">
    <source>
        <dbReference type="ARBA" id="ARBA00023125"/>
    </source>
</evidence>
<dbReference type="Pfam" id="PF04542">
    <property type="entry name" value="Sigma70_r2"/>
    <property type="match status" value="1"/>
</dbReference>
<dbReference type="Pfam" id="PF08281">
    <property type="entry name" value="Sigma70_r4_2"/>
    <property type="match status" value="1"/>
</dbReference>
<feature type="domain" description="RNA polymerase sigma-70 region 2" evidence="6">
    <location>
        <begin position="11"/>
        <end position="73"/>
    </location>
</feature>
<dbReference type="Gene3D" id="1.10.1740.10">
    <property type="match status" value="1"/>
</dbReference>
<dbReference type="InterPro" id="IPR013324">
    <property type="entry name" value="RNA_pol_sigma_r3/r4-like"/>
</dbReference>
<proteinExistence type="inferred from homology"/>
<evidence type="ECO:0000313" key="8">
    <source>
        <dbReference type="EMBL" id="PRX43101.1"/>
    </source>
</evidence>
<dbReference type="GO" id="GO:0006352">
    <property type="term" value="P:DNA-templated transcription initiation"/>
    <property type="evidence" value="ECO:0007669"/>
    <property type="project" value="InterPro"/>
</dbReference>
<dbReference type="OrthoDB" id="3678480at2"/>
<gene>
    <name evidence="8" type="ORF">B0I32_1607</name>
</gene>
<evidence type="ECO:0000259" key="7">
    <source>
        <dbReference type="Pfam" id="PF08281"/>
    </source>
</evidence>
<comment type="caution">
    <text evidence="8">The sequence shown here is derived from an EMBL/GenBank/DDBJ whole genome shotgun (WGS) entry which is preliminary data.</text>
</comment>
<comment type="similarity">
    <text evidence="1">Belongs to the sigma-70 factor family. ECF subfamily.</text>
</comment>
<dbReference type="InterPro" id="IPR039425">
    <property type="entry name" value="RNA_pol_sigma-70-like"/>
</dbReference>
<keyword evidence="2" id="KW-0805">Transcription regulation</keyword>
<evidence type="ECO:0000256" key="1">
    <source>
        <dbReference type="ARBA" id="ARBA00010641"/>
    </source>
</evidence>
<organism evidence="8 9">
    <name type="scientific">Nonomuraea fuscirosea</name>
    <dbReference type="NCBI Taxonomy" id="1291556"/>
    <lineage>
        <taxon>Bacteria</taxon>
        <taxon>Bacillati</taxon>
        <taxon>Actinomycetota</taxon>
        <taxon>Actinomycetes</taxon>
        <taxon>Streptosporangiales</taxon>
        <taxon>Streptosporangiaceae</taxon>
        <taxon>Nonomuraea</taxon>
    </lineage>
</organism>
<evidence type="ECO:0000256" key="2">
    <source>
        <dbReference type="ARBA" id="ARBA00023015"/>
    </source>
</evidence>
<keyword evidence="9" id="KW-1185">Reference proteome</keyword>
<evidence type="ECO:0000259" key="6">
    <source>
        <dbReference type="Pfam" id="PF04542"/>
    </source>
</evidence>